<dbReference type="GO" id="GO:0051216">
    <property type="term" value="P:cartilage development"/>
    <property type="evidence" value="ECO:0007669"/>
    <property type="project" value="UniProtKB-KW"/>
</dbReference>
<evidence type="ECO:0000256" key="7">
    <source>
        <dbReference type="ARBA" id="ARBA00022855"/>
    </source>
</evidence>
<dbReference type="PANTHER" id="PTHR11848">
    <property type="entry name" value="TGF-BETA FAMILY"/>
    <property type="match status" value="1"/>
</dbReference>
<dbReference type="PRINTS" id="PR00669">
    <property type="entry name" value="INHIBINA"/>
</dbReference>
<dbReference type="SMART" id="SM00204">
    <property type="entry name" value="TGFB"/>
    <property type="match status" value="1"/>
</dbReference>
<dbReference type="GeneTree" id="ENSGT00940000155666"/>
<dbReference type="PROSITE" id="PS00250">
    <property type="entry name" value="TGF_BETA_1"/>
    <property type="match status" value="1"/>
</dbReference>
<keyword evidence="5" id="KW-0165">Cleavage on pair of basic residues</keyword>
<keyword evidence="11" id="KW-0891">Chondrogenesis</keyword>
<dbReference type="Gene3D" id="2.60.120.970">
    <property type="match status" value="1"/>
</dbReference>
<dbReference type="Ensembl" id="ENSHHUT00000072777.1">
    <property type="protein sequence ID" value="ENSHHUP00000070432.1"/>
    <property type="gene ID" value="ENSHHUG00000041353.1"/>
</dbReference>
<dbReference type="Pfam" id="PF00019">
    <property type="entry name" value="TGF_beta"/>
    <property type="match status" value="1"/>
</dbReference>
<evidence type="ECO:0000256" key="8">
    <source>
        <dbReference type="ARBA" id="ARBA00023030"/>
    </source>
</evidence>
<keyword evidence="3" id="KW-0217">Developmental protein</keyword>
<evidence type="ECO:0000256" key="11">
    <source>
        <dbReference type="ARBA" id="ARBA00023188"/>
    </source>
</evidence>
<dbReference type="GO" id="GO:0008083">
    <property type="term" value="F:growth factor activity"/>
    <property type="evidence" value="ECO:0007669"/>
    <property type="project" value="UniProtKB-KW"/>
</dbReference>
<sequence>MVLLLPQALSGRQGFATEPDGSVPSLSPSSPTPLEPSLAQTIQNLLLSRLGLQSHPNPRPGAPIPQYILDLYRFHSQQYHLVQDPHFSYPSQHVQEANTIRSFHHTGNNTHRPTSPKHLRVGVELWRTSIFWARERPLLVTYNHDGHGEPLAAHERGRSNSRDQERDRDKDRDRDWSRLSRARCRRHPLYVDFKDVGWNKWIVAPSGYDAFFCLGECRFPLTHHMNSSSHAMVQTLVNSVNGAVPRACCVPTALSPIAMLYLDPQDRVVLKNYQDMVVEGCGCR</sequence>
<dbReference type="GO" id="GO:0005125">
    <property type="term" value="F:cytokine activity"/>
    <property type="evidence" value="ECO:0007669"/>
    <property type="project" value="TreeGrafter"/>
</dbReference>
<evidence type="ECO:0000256" key="3">
    <source>
        <dbReference type="ARBA" id="ARBA00022473"/>
    </source>
</evidence>
<evidence type="ECO:0000256" key="4">
    <source>
        <dbReference type="ARBA" id="ARBA00022525"/>
    </source>
</evidence>
<keyword evidence="8 12" id="KW-0339">Growth factor</keyword>
<evidence type="ECO:0000259" key="14">
    <source>
        <dbReference type="PROSITE" id="PS51362"/>
    </source>
</evidence>
<dbReference type="PROSITE" id="PS51362">
    <property type="entry name" value="TGF_BETA_2"/>
    <property type="match status" value="1"/>
</dbReference>
<evidence type="ECO:0000256" key="2">
    <source>
        <dbReference type="ARBA" id="ARBA00006656"/>
    </source>
</evidence>
<evidence type="ECO:0000256" key="1">
    <source>
        <dbReference type="ARBA" id="ARBA00004613"/>
    </source>
</evidence>
<evidence type="ECO:0000256" key="9">
    <source>
        <dbReference type="ARBA" id="ARBA00023157"/>
    </source>
</evidence>
<dbReference type="Proteomes" id="UP000314982">
    <property type="component" value="Unassembled WGS sequence"/>
</dbReference>
<dbReference type="InterPro" id="IPR001111">
    <property type="entry name" value="TGF-b_propeptide"/>
</dbReference>
<dbReference type="GO" id="GO:0051240">
    <property type="term" value="P:positive regulation of multicellular organismal process"/>
    <property type="evidence" value="ECO:0007669"/>
    <property type="project" value="UniProtKB-ARBA"/>
</dbReference>
<proteinExistence type="inferred from homology"/>
<dbReference type="GO" id="GO:0030154">
    <property type="term" value="P:cell differentiation"/>
    <property type="evidence" value="ECO:0007669"/>
    <property type="project" value="UniProtKB-KW"/>
</dbReference>
<evidence type="ECO:0000256" key="13">
    <source>
        <dbReference type="SAM" id="MobiDB-lite"/>
    </source>
</evidence>
<dbReference type="InterPro" id="IPR029034">
    <property type="entry name" value="Cystine-knot_cytokine"/>
</dbReference>
<reference evidence="16" key="1">
    <citation type="submission" date="2018-06" db="EMBL/GenBank/DDBJ databases">
        <title>Genome assembly of Danube salmon.</title>
        <authorList>
            <person name="Macqueen D.J."/>
            <person name="Gundappa M.K."/>
        </authorList>
    </citation>
    <scope>NUCLEOTIDE SEQUENCE [LARGE SCALE GENOMIC DNA]</scope>
</reference>
<comment type="similarity">
    <text evidence="2 12">Belongs to the TGF-beta family.</text>
</comment>
<protein>
    <submittedName>
        <fullName evidence="15">Bone morphogenetic protein 16</fullName>
    </submittedName>
</protein>
<reference evidence="15" key="2">
    <citation type="submission" date="2025-08" db="UniProtKB">
        <authorList>
            <consortium name="Ensembl"/>
        </authorList>
    </citation>
    <scope>IDENTIFICATION</scope>
</reference>
<name>A0A4W5Q373_9TELE</name>
<keyword evidence="9" id="KW-1015">Disulfide bond</keyword>
<feature type="region of interest" description="Disordered" evidence="13">
    <location>
        <begin position="147"/>
        <end position="176"/>
    </location>
</feature>
<dbReference type="Gene3D" id="2.10.90.10">
    <property type="entry name" value="Cystine-knot cytokines"/>
    <property type="match status" value="1"/>
</dbReference>
<evidence type="ECO:0000313" key="15">
    <source>
        <dbReference type="Ensembl" id="ENSHHUP00000070432.1"/>
    </source>
</evidence>
<evidence type="ECO:0000256" key="6">
    <source>
        <dbReference type="ARBA" id="ARBA00022782"/>
    </source>
</evidence>
<keyword evidence="7" id="KW-0892">Osteogenesis</keyword>
<dbReference type="GO" id="GO:0051094">
    <property type="term" value="P:positive regulation of developmental process"/>
    <property type="evidence" value="ECO:0007669"/>
    <property type="project" value="UniProtKB-ARBA"/>
</dbReference>
<reference evidence="15" key="3">
    <citation type="submission" date="2025-09" db="UniProtKB">
        <authorList>
            <consortium name="Ensembl"/>
        </authorList>
    </citation>
    <scope>IDENTIFICATION</scope>
</reference>
<feature type="compositionally biased region" description="Low complexity" evidence="13">
    <location>
        <begin position="19"/>
        <end position="29"/>
    </location>
</feature>
<dbReference type="Pfam" id="PF00688">
    <property type="entry name" value="TGFb_propeptide"/>
    <property type="match status" value="1"/>
</dbReference>
<comment type="subcellular location">
    <subcellularLocation>
        <location evidence="1">Secreted</location>
    </subcellularLocation>
</comment>
<dbReference type="SUPFAM" id="SSF57501">
    <property type="entry name" value="Cystine-knot cytokines"/>
    <property type="match status" value="1"/>
</dbReference>
<organism evidence="15 16">
    <name type="scientific">Hucho hucho</name>
    <name type="common">huchen</name>
    <dbReference type="NCBI Taxonomy" id="62062"/>
    <lineage>
        <taxon>Eukaryota</taxon>
        <taxon>Metazoa</taxon>
        <taxon>Chordata</taxon>
        <taxon>Craniata</taxon>
        <taxon>Vertebrata</taxon>
        <taxon>Euteleostomi</taxon>
        <taxon>Actinopterygii</taxon>
        <taxon>Neopterygii</taxon>
        <taxon>Teleostei</taxon>
        <taxon>Protacanthopterygii</taxon>
        <taxon>Salmoniformes</taxon>
        <taxon>Salmonidae</taxon>
        <taxon>Salmoninae</taxon>
        <taxon>Hucho</taxon>
    </lineage>
</organism>
<dbReference type="InterPro" id="IPR017948">
    <property type="entry name" value="TGFb_CS"/>
</dbReference>
<evidence type="ECO:0000256" key="10">
    <source>
        <dbReference type="ARBA" id="ARBA00023180"/>
    </source>
</evidence>
<keyword evidence="6" id="KW-0221">Differentiation</keyword>
<accession>A0A4W5Q373</accession>
<evidence type="ECO:0000256" key="12">
    <source>
        <dbReference type="RuleBase" id="RU000354"/>
    </source>
</evidence>
<dbReference type="PANTHER" id="PTHR11848:SF246">
    <property type="entry name" value="BONE MORPHOGENETIC PROTEIN 16"/>
    <property type="match status" value="1"/>
</dbReference>
<feature type="region of interest" description="Disordered" evidence="13">
    <location>
        <begin position="13"/>
        <end position="35"/>
    </location>
</feature>
<dbReference type="InterPro" id="IPR015615">
    <property type="entry name" value="TGF-beta-rel"/>
</dbReference>
<evidence type="ECO:0000313" key="16">
    <source>
        <dbReference type="Proteomes" id="UP000314982"/>
    </source>
</evidence>
<feature type="domain" description="TGF-beta family profile" evidence="14">
    <location>
        <begin position="163"/>
        <end position="284"/>
    </location>
</feature>
<dbReference type="GO" id="GO:0005615">
    <property type="term" value="C:extracellular space"/>
    <property type="evidence" value="ECO:0007669"/>
    <property type="project" value="TreeGrafter"/>
</dbReference>
<keyword evidence="4" id="KW-0964">Secreted</keyword>
<dbReference type="AlphaFoldDB" id="A0A4W5Q373"/>
<dbReference type="InterPro" id="IPR001839">
    <property type="entry name" value="TGF-b_C"/>
</dbReference>
<evidence type="ECO:0000256" key="5">
    <source>
        <dbReference type="ARBA" id="ARBA00022685"/>
    </source>
</evidence>
<dbReference type="FunFam" id="2.10.90.10:FF:000103">
    <property type="entry name" value="Bone morphogenetic protein 16"/>
    <property type="match status" value="1"/>
</dbReference>
<keyword evidence="16" id="KW-1185">Reference proteome</keyword>
<dbReference type="GO" id="GO:0001503">
    <property type="term" value="P:ossification"/>
    <property type="evidence" value="ECO:0007669"/>
    <property type="project" value="UniProtKB-KW"/>
</dbReference>
<keyword evidence="10" id="KW-0325">Glycoprotein</keyword>